<organism evidence="4 5">
    <name type="scientific">Furculomyces boomerangus</name>
    <dbReference type="NCBI Taxonomy" id="61424"/>
    <lineage>
        <taxon>Eukaryota</taxon>
        <taxon>Fungi</taxon>
        <taxon>Fungi incertae sedis</taxon>
        <taxon>Zoopagomycota</taxon>
        <taxon>Kickxellomycotina</taxon>
        <taxon>Harpellomycetes</taxon>
        <taxon>Harpellales</taxon>
        <taxon>Harpellaceae</taxon>
        <taxon>Furculomyces</taxon>
    </lineage>
</organism>
<dbReference type="SUPFAM" id="SSF48403">
    <property type="entry name" value="Ankyrin repeat"/>
    <property type="match status" value="2"/>
</dbReference>
<accession>A0A2T9Y1G9</accession>
<comment type="caution">
    <text evidence="4">The sequence shown here is derived from an EMBL/GenBank/DDBJ whole genome shotgun (WGS) entry which is preliminary data.</text>
</comment>
<feature type="repeat" description="ANK" evidence="3">
    <location>
        <begin position="385"/>
        <end position="417"/>
    </location>
</feature>
<gene>
    <name evidence="4" type="ORF">BB559_006626</name>
</gene>
<dbReference type="Gene3D" id="1.25.40.20">
    <property type="entry name" value="Ankyrin repeat-containing domain"/>
    <property type="match status" value="5"/>
</dbReference>
<feature type="repeat" description="ANK" evidence="3">
    <location>
        <begin position="595"/>
        <end position="627"/>
    </location>
</feature>
<evidence type="ECO:0000256" key="3">
    <source>
        <dbReference type="PROSITE-ProRule" id="PRU00023"/>
    </source>
</evidence>
<feature type="repeat" description="ANK" evidence="3">
    <location>
        <begin position="505"/>
        <end position="537"/>
    </location>
</feature>
<dbReference type="PROSITE" id="PS50297">
    <property type="entry name" value="ANK_REP_REGION"/>
    <property type="match status" value="7"/>
</dbReference>
<evidence type="ECO:0000313" key="5">
    <source>
        <dbReference type="Proteomes" id="UP000245699"/>
    </source>
</evidence>
<feature type="repeat" description="ANK" evidence="3">
    <location>
        <begin position="265"/>
        <end position="297"/>
    </location>
</feature>
<evidence type="ECO:0000256" key="1">
    <source>
        <dbReference type="ARBA" id="ARBA00022737"/>
    </source>
</evidence>
<dbReference type="PANTHER" id="PTHR24188">
    <property type="entry name" value="ANKYRIN REPEAT PROTEIN"/>
    <property type="match status" value="1"/>
</dbReference>
<dbReference type="Pfam" id="PF13637">
    <property type="entry name" value="Ank_4"/>
    <property type="match status" value="1"/>
</dbReference>
<protein>
    <submittedName>
        <fullName evidence="4">Uncharacterized protein</fullName>
    </submittedName>
</protein>
<keyword evidence="2 3" id="KW-0040">ANK repeat</keyword>
<dbReference type="Proteomes" id="UP000245699">
    <property type="component" value="Unassembled WGS sequence"/>
</dbReference>
<feature type="repeat" description="ANK" evidence="3">
    <location>
        <begin position="565"/>
        <end position="597"/>
    </location>
</feature>
<dbReference type="OrthoDB" id="76098at2759"/>
<keyword evidence="5" id="KW-1185">Reference proteome</keyword>
<evidence type="ECO:0000313" key="4">
    <source>
        <dbReference type="EMBL" id="PVU86178.1"/>
    </source>
</evidence>
<evidence type="ECO:0000256" key="2">
    <source>
        <dbReference type="ARBA" id="ARBA00023043"/>
    </source>
</evidence>
<feature type="repeat" description="ANK" evidence="3">
    <location>
        <begin position="355"/>
        <end position="387"/>
    </location>
</feature>
<dbReference type="Pfam" id="PF12796">
    <property type="entry name" value="Ank_2"/>
    <property type="match status" value="5"/>
</dbReference>
<feature type="repeat" description="ANK" evidence="3">
    <location>
        <begin position="625"/>
        <end position="657"/>
    </location>
</feature>
<dbReference type="InterPro" id="IPR036770">
    <property type="entry name" value="Ankyrin_rpt-contain_sf"/>
</dbReference>
<dbReference type="EMBL" id="MBFT01000958">
    <property type="protein sequence ID" value="PVU86178.1"/>
    <property type="molecule type" value="Genomic_DNA"/>
</dbReference>
<reference evidence="4 5" key="1">
    <citation type="journal article" date="2018" name="MBio">
        <title>Comparative Genomics Reveals the Core Gene Toolbox for the Fungus-Insect Symbiosis.</title>
        <authorList>
            <person name="Wang Y."/>
            <person name="Stata M."/>
            <person name="Wang W."/>
            <person name="Stajich J.E."/>
            <person name="White M.M."/>
            <person name="Moncalvo J.M."/>
        </authorList>
    </citation>
    <scope>NUCLEOTIDE SEQUENCE [LARGE SCALE GENOMIC DNA]</scope>
    <source>
        <strain evidence="4 5">AUS-77-4</strain>
    </source>
</reference>
<name>A0A2T9Y1G9_9FUNG</name>
<dbReference type="AlphaFoldDB" id="A0A2T9Y1G9"/>
<proteinExistence type="predicted"/>
<keyword evidence="1" id="KW-0677">Repeat</keyword>
<feature type="repeat" description="ANK" evidence="3">
    <location>
        <begin position="655"/>
        <end position="687"/>
    </location>
</feature>
<sequence>MINTISSYEILTKIFILSQNPEVRFVSREFYEISTLNAVRVNFLLKKLGKDRVLEIQNDSFIYFPNLFEKQELAVELLKKEATPELKSKQELFNISIRRGWGNVVRHLLYDFVETTEGEFQTTFENRVNMYKFERTIKQQKDLKYYIPAIDINCGYGRLFEQAISNKNADIVKQLSNAHRIKPKLDCDESKTEILTHSRVCSFGLKVEKLCDLFEQEGVDLLKIFYVNRVDQLLKDSIFAEFCKRGNLEFVKFFVENGVYINGYYDDNPLRLACENNQRGVVKYLIKMGADTSKYGNLKSFLSSQNINSDIANSPVKKKIRNGEENKYTPQEASSNGYLDVVKKLVKNGANIHENNEIALKEASENGHLDVVKYLVENGADIHAEQDWSLGMACKSGYLDVVKYLVQKGANVQAREDFALGIACRNQRFDIVKYLVENGASLKAENYWNQIFKDNNKHLDVVDYLIERGLNNINYAYSIMSRASQNYRFDIVEFLVKNGACVDPDDCSTLEWASGNGYYDIVKYLVENGANIHANNGEALGSAIFFGHLKVAKYLVENGADIRTNIDFALKRASEIGQLEVVRYLIENGADVHANNEETLGLASGKGHLDVVKCLVESGADIHANDNVALIWASGNGYYDIVKYLVENGANIHAKNDYALASACYYGHLKVVKYLVEKGANIHTENDRALRWASEKGHKKIVKYLKQEENNILRTHNYGFQPQSIQTRDILVGKLLEGEYKVPIFKLHVSNDMMPIIMLLDTASFLIGIVATRARIIDDSIAQHALLNQRPMMGSEPLARRSGVERWVIE</sequence>
<dbReference type="SMART" id="SM00248">
    <property type="entry name" value="ANK"/>
    <property type="match status" value="14"/>
</dbReference>
<dbReference type="PANTHER" id="PTHR24188:SF29">
    <property type="entry name" value="GH09064P"/>
    <property type="match status" value="1"/>
</dbReference>
<dbReference type="PROSITE" id="PS50088">
    <property type="entry name" value="ANK_REPEAT"/>
    <property type="match status" value="9"/>
</dbReference>
<feature type="repeat" description="ANK" evidence="3">
    <location>
        <begin position="415"/>
        <end position="447"/>
    </location>
</feature>
<dbReference type="STRING" id="61424.A0A2T9Y1G9"/>
<dbReference type="InterPro" id="IPR002110">
    <property type="entry name" value="Ankyrin_rpt"/>
</dbReference>